<evidence type="ECO:0000313" key="3">
    <source>
        <dbReference type="Proteomes" id="UP001418222"/>
    </source>
</evidence>
<reference evidence="2 3" key="1">
    <citation type="journal article" date="2022" name="Nat. Plants">
        <title>Genomes of leafy and leafless Platanthera orchids illuminate the evolution of mycoheterotrophy.</title>
        <authorList>
            <person name="Li M.H."/>
            <person name="Liu K.W."/>
            <person name="Li Z."/>
            <person name="Lu H.C."/>
            <person name="Ye Q.L."/>
            <person name="Zhang D."/>
            <person name="Wang J.Y."/>
            <person name="Li Y.F."/>
            <person name="Zhong Z.M."/>
            <person name="Liu X."/>
            <person name="Yu X."/>
            <person name="Liu D.K."/>
            <person name="Tu X.D."/>
            <person name="Liu B."/>
            <person name="Hao Y."/>
            <person name="Liao X.Y."/>
            <person name="Jiang Y.T."/>
            <person name="Sun W.H."/>
            <person name="Chen J."/>
            <person name="Chen Y.Q."/>
            <person name="Ai Y."/>
            <person name="Zhai J.W."/>
            <person name="Wu S.S."/>
            <person name="Zhou Z."/>
            <person name="Hsiao Y.Y."/>
            <person name="Wu W.L."/>
            <person name="Chen Y.Y."/>
            <person name="Lin Y.F."/>
            <person name="Hsu J.L."/>
            <person name="Li C.Y."/>
            <person name="Wang Z.W."/>
            <person name="Zhao X."/>
            <person name="Zhong W.Y."/>
            <person name="Ma X.K."/>
            <person name="Ma L."/>
            <person name="Huang J."/>
            <person name="Chen G.Z."/>
            <person name="Huang M.Z."/>
            <person name="Huang L."/>
            <person name="Peng D.H."/>
            <person name="Luo Y.B."/>
            <person name="Zou S.Q."/>
            <person name="Chen S.P."/>
            <person name="Lan S."/>
            <person name="Tsai W.C."/>
            <person name="Van de Peer Y."/>
            <person name="Liu Z.J."/>
        </authorList>
    </citation>
    <scope>NUCLEOTIDE SEQUENCE [LARGE SCALE GENOMIC DNA]</scope>
    <source>
        <strain evidence="2">Lor287</strain>
    </source>
</reference>
<feature type="compositionally biased region" description="Basic residues" evidence="1">
    <location>
        <begin position="68"/>
        <end position="77"/>
    </location>
</feature>
<keyword evidence="3" id="KW-1185">Reference proteome</keyword>
<sequence length="168" mass="17967">MISAGGRARLLSKESSPANPSFRVYYGVSSGAVPFFWESRPGTPKHAMAAATLPPLTPPPSYYTSSKPRPKSPKRNLIRAILPGIRRKRRLPSPPMTSTDSSSNSTSPCSHRRGRSYSATSSFSGADDGEISPISTMCFGERIAAMAGLKKALLAVVGNRFGPGNRRV</sequence>
<evidence type="ECO:0000256" key="1">
    <source>
        <dbReference type="SAM" id="MobiDB-lite"/>
    </source>
</evidence>
<gene>
    <name evidence="2" type="ORF">KSP39_PZI007106</name>
</gene>
<feature type="compositionally biased region" description="Low complexity" evidence="1">
    <location>
        <begin position="96"/>
        <end position="109"/>
    </location>
</feature>
<dbReference type="EMBL" id="JBBWWQ010000005">
    <property type="protein sequence ID" value="KAK8947235.1"/>
    <property type="molecule type" value="Genomic_DNA"/>
</dbReference>
<comment type="caution">
    <text evidence="2">The sequence shown here is derived from an EMBL/GenBank/DDBJ whole genome shotgun (WGS) entry which is preliminary data.</text>
</comment>
<dbReference type="PANTHER" id="PTHR33257:SF4">
    <property type="entry name" value="EXPRESSED PROTEIN"/>
    <property type="match status" value="1"/>
</dbReference>
<feature type="region of interest" description="Disordered" evidence="1">
    <location>
        <begin position="48"/>
        <end position="125"/>
    </location>
</feature>
<name>A0AAP0GA27_9ASPA</name>
<accession>A0AAP0GA27</accession>
<evidence type="ECO:0000313" key="2">
    <source>
        <dbReference type="EMBL" id="KAK8947235.1"/>
    </source>
</evidence>
<protein>
    <submittedName>
        <fullName evidence="2">Uncharacterized protein</fullName>
    </submittedName>
</protein>
<organism evidence="2 3">
    <name type="scientific">Platanthera zijinensis</name>
    <dbReference type="NCBI Taxonomy" id="2320716"/>
    <lineage>
        <taxon>Eukaryota</taxon>
        <taxon>Viridiplantae</taxon>
        <taxon>Streptophyta</taxon>
        <taxon>Embryophyta</taxon>
        <taxon>Tracheophyta</taxon>
        <taxon>Spermatophyta</taxon>
        <taxon>Magnoliopsida</taxon>
        <taxon>Liliopsida</taxon>
        <taxon>Asparagales</taxon>
        <taxon>Orchidaceae</taxon>
        <taxon>Orchidoideae</taxon>
        <taxon>Orchideae</taxon>
        <taxon>Orchidinae</taxon>
        <taxon>Platanthera</taxon>
    </lineage>
</organism>
<dbReference type="PANTHER" id="PTHR33257">
    <property type="entry name" value="OS05G0165500 PROTEIN"/>
    <property type="match status" value="1"/>
</dbReference>
<dbReference type="AlphaFoldDB" id="A0AAP0GA27"/>
<dbReference type="Proteomes" id="UP001418222">
    <property type="component" value="Unassembled WGS sequence"/>
</dbReference>
<proteinExistence type="predicted"/>